<name>A0A1H9QXM2_9RHOB</name>
<dbReference type="Pfam" id="PF02894">
    <property type="entry name" value="GFO_IDH_MocA_C"/>
    <property type="match status" value="1"/>
</dbReference>
<sequence>MTDTKNTPLRIAVFGAGRIGGVHARNADAHPAVTLSHLVDPVADAACAALAAETGAQVAGADDVFADDRVDGIVIASSTDSHADLLRRAADAGKAVFCEKPISLDFAQVEEVAEKVQEAGIPAMLGFQRRYDASFRAARDRIASGAAGRLEHLIMQSRDPGPPPAAYVATSGGMFRDTAIHDLDMARFLLDEDIATVYAVGSCLISPELGAAGDIDTLMITLTTRSGRLAQVVNCRRGPMGYDQRLEALCAGEVLFVENRPRTTLRVDTPDGALAPPPENYFIDRFAQAYRDEMDAFASMIAEGTQPLAGMRDGLEAQRLVEAAIVSHETGAAVQISPDWRP</sequence>
<comment type="similarity">
    <text evidence="1">Belongs to the Gfo/Idh/MocA family.</text>
</comment>
<evidence type="ECO:0000259" key="4">
    <source>
        <dbReference type="Pfam" id="PF02894"/>
    </source>
</evidence>
<dbReference type="Pfam" id="PF01408">
    <property type="entry name" value="GFO_IDH_MocA"/>
    <property type="match status" value="1"/>
</dbReference>
<evidence type="ECO:0000256" key="1">
    <source>
        <dbReference type="ARBA" id="ARBA00010928"/>
    </source>
</evidence>
<dbReference type="SUPFAM" id="SSF55347">
    <property type="entry name" value="Glyceraldehyde-3-phosphate dehydrogenase-like, C-terminal domain"/>
    <property type="match status" value="1"/>
</dbReference>
<dbReference type="AlphaFoldDB" id="A0A1H9QXM2"/>
<accession>A0A1H9QXM2</accession>
<dbReference type="Proteomes" id="UP000198885">
    <property type="component" value="Unassembled WGS sequence"/>
</dbReference>
<dbReference type="EMBL" id="FOGU01000002">
    <property type="protein sequence ID" value="SER64569.1"/>
    <property type="molecule type" value="Genomic_DNA"/>
</dbReference>
<dbReference type="Gene3D" id="3.40.50.720">
    <property type="entry name" value="NAD(P)-binding Rossmann-like Domain"/>
    <property type="match status" value="1"/>
</dbReference>
<dbReference type="InterPro" id="IPR000683">
    <property type="entry name" value="Gfo/Idh/MocA-like_OxRdtase_N"/>
</dbReference>
<protein>
    <submittedName>
        <fullName evidence="6">Myo-inositol 2-dehydrogenase</fullName>
    </submittedName>
</protein>
<feature type="domain" description="GFO/IDH/MocA-like oxidoreductase" evidence="5">
    <location>
        <begin position="135"/>
        <end position="250"/>
    </location>
</feature>
<dbReference type="OrthoDB" id="9792935at2"/>
<dbReference type="GO" id="GO:0016491">
    <property type="term" value="F:oxidoreductase activity"/>
    <property type="evidence" value="ECO:0007669"/>
    <property type="project" value="UniProtKB-KW"/>
</dbReference>
<dbReference type="RefSeq" id="WP_092688243.1">
    <property type="nucleotide sequence ID" value="NZ_FOGU01000002.1"/>
</dbReference>
<dbReference type="SUPFAM" id="SSF51735">
    <property type="entry name" value="NAD(P)-binding Rossmann-fold domains"/>
    <property type="match status" value="1"/>
</dbReference>
<keyword evidence="7" id="KW-1185">Reference proteome</keyword>
<evidence type="ECO:0000256" key="2">
    <source>
        <dbReference type="ARBA" id="ARBA00023002"/>
    </source>
</evidence>
<gene>
    <name evidence="6" type="ORF">SAMN04490244_1026</name>
</gene>
<feature type="domain" description="Gfo/Idh/MocA-like oxidoreductase C-terminal" evidence="4">
    <location>
        <begin position="282"/>
        <end position="335"/>
    </location>
</feature>
<organism evidence="6 7">
    <name type="scientific">Tranquillimonas rosea</name>
    <dbReference type="NCBI Taxonomy" id="641238"/>
    <lineage>
        <taxon>Bacteria</taxon>
        <taxon>Pseudomonadati</taxon>
        <taxon>Pseudomonadota</taxon>
        <taxon>Alphaproteobacteria</taxon>
        <taxon>Rhodobacterales</taxon>
        <taxon>Roseobacteraceae</taxon>
        <taxon>Tranquillimonas</taxon>
    </lineage>
</organism>
<dbReference type="PANTHER" id="PTHR42840">
    <property type="entry name" value="NAD(P)-BINDING ROSSMANN-FOLD SUPERFAMILY PROTEIN-RELATED"/>
    <property type="match status" value="1"/>
</dbReference>
<dbReference type="STRING" id="641238.SAMN04490244_1026"/>
<feature type="domain" description="Gfo/Idh/MocA-like oxidoreductase N-terminal" evidence="3">
    <location>
        <begin position="9"/>
        <end position="126"/>
    </location>
</feature>
<evidence type="ECO:0000313" key="6">
    <source>
        <dbReference type="EMBL" id="SER64569.1"/>
    </source>
</evidence>
<dbReference type="InterPro" id="IPR036291">
    <property type="entry name" value="NAD(P)-bd_dom_sf"/>
</dbReference>
<proteinExistence type="inferred from homology"/>
<dbReference type="Pfam" id="PF22725">
    <property type="entry name" value="GFO_IDH_MocA_C3"/>
    <property type="match status" value="1"/>
</dbReference>
<evidence type="ECO:0000259" key="5">
    <source>
        <dbReference type="Pfam" id="PF22725"/>
    </source>
</evidence>
<evidence type="ECO:0000259" key="3">
    <source>
        <dbReference type="Pfam" id="PF01408"/>
    </source>
</evidence>
<keyword evidence="2" id="KW-0560">Oxidoreductase</keyword>
<dbReference type="InterPro" id="IPR030827">
    <property type="entry name" value="Myo_inos_IolG"/>
</dbReference>
<dbReference type="PANTHER" id="PTHR42840:SF3">
    <property type="entry name" value="BINDING ROSSMANN FOLD OXIDOREDUCTASE, PUTATIVE (AFU_ORTHOLOGUE AFUA_2G10240)-RELATED"/>
    <property type="match status" value="1"/>
</dbReference>
<reference evidence="6 7" key="1">
    <citation type="submission" date="2016-10" db="EMBL/GenBank/DDBJ databases">
        <authorList>
            <person name="de Groot N.N."/>
        </authorList>
    </citation>
    <scope>NUCLEOTIDE SEQUENCE [LARGE SCALE GENOMIC DNA]</scope>
    <source>
        <strain evidence="6 7">DSM 23042</strain>
    </source>
</reference>
<dbReference type="InterPro" id="IPR055170">
    <property type="entry name" value="GFO_IDH_MocA-like_dom"/>
</dbReference>
<evidence type="ECO:0000313" key="7">
    <source>
        <dbReference type="Proteomes" id="UP000198885"/>
    </source>
</evidence>
<dbReference type="InterPro" id="IPR004104">
    <property type="entry name" value="Gfo/Idh/MocA-like_OxRdtase_C"/>
</dbReference>
<dbReference type="NCBIfam" id="TIGR04380">
    <property type="entry name" value="myo_inos_iolG"/>
    <property type="match status" value="1"/>
</dbReference>
<dbReference type="GO" id="GO:0000166">
    <property type="term" value="F:nucleotide binding"/>
    <property type="evidence" value="ECO:0007669"/>
    <property type="project" value="InterPro"/>
</dbReference>
<dbReference type="Gene3D" id="3.30.360.10">
    <property type="entry name" value="Dihydrodipicolinate Reductase, domain 2"/>
    <property type="match status" value="1"/>
</dbReference>